<dbReference type="AlphaFoldDB" id="A0A072TKQ6"/>
<dbReference type="EMBL" id="CM001224">
    <property type="protein sequence ID" value="KEH18104.1"/>
    <property type="molecule type" value="Genomic_DNA"/>
</dbReference>
<reference evidence="1 3" key="1">
    <citation type="journal article" date="2011" name="Nature">
        <title>The Medicago genome provides insight into the evolution of rhizobial symbioses.</title>
        <authorList>
            <person name="Young N.D."/>
            <person name="Debelle F."/>
            <person name="Oldroyd G.E."/>
            <person name="Geurts R."/>
            <person name="Cannon S.B."/>
            <person name="Udvardi M.K."/>
            <person name="Benedito V.A."/>
            <person name="Mayer K.F."/>
            <person name="Gouzy J."/>
            <person name="Schoof H."/>
            <person name="Van de Peer Y."/>
            <person name="Proost S."/>
            <person name="Cook D.R."/>
            <person name="Meyers B.C."/>
            <person name="Spannagl M."/>
            <person name="Cheung F."/>
            <person name="De Mita S."/>
            <person name="Krishnakumar V."/>
            <person name="Gundlach H."/>
            <person name="Zhou S."/>
            <person name="Mudge J."/>
            <person name="Bharti A.K."/>
            <person name="Murray J.D."/>
            <person name="Naoumkina M.A."/>
            <person name="Rosen B."/>
            <person name="Silverstein K.A."/>
            <person name="Tang H."/>
            <person name="Rombauts S."/>
            <person name="Zhao P.X."/>
            <person name="Zhou P."/>
            <person name="Barbe V."/>
            <person name="Bardou P."/>
            <person name="Bechner M."/>
            <person name="Bellec A."/>
            <person name="Berger A."/>
            <person name="Berges H."/>
            <person name="Bidwell S."/>
            <person name="Bisseling T."/>
            <person name="Choisne N."/>
            <person name="Couloux A."/>
            <person name="Denny R."/>
            <person name="Deshpande S."/>
            <person name="Dai X."/>
            <person name="Doyle J.J."/>
            <person name="Dudez A.M."/>
            <person name="Farmer A.D."/>
            <person name="Fouteau S."/>
            <person name="Franken C."/>
            <person name="Gibelin C."/>
            <person name="Gish J."/>
            <person name="Goldstein S."/>
            <person name="Gonzalez A.J."/>
            <person name="Green P.J."/>
            <person name="Hallab A."/>
            <person name="Hartog M."/>
            <person name="Hua A."/>
            <person name="Humphray S.J."/>
            <person name="Jeong D.H."/>
            <person name="Jing Y."/>
            <person name="Jocker A."/>
            <person name="Kenton S.M."/>
            <person name="Kim D.J."/>
            <person name="Klee K."/>
            <person name="Lai H."/>
            <person name="Lang C."/>
            <person name="Lin S."/>
            <person name="Macmil S.L."/>
            <person name="Magdelenat G."/>
            <person name="Matthews L."/>
            <person name="McCorrison J."/>
            <person name="Monaghan E.L."/>
            <person name="Mun J.H."/>
            <person name="Najar F.Z."/>
            <person name="Nicholson C."/>
            <person name="Noirot C."/>
            <person name="O'Bleness M."/>
            <person name="Paule C.R."/>
            <person name="Poulain J."/>
            <person name="Prion F."/>
            <person name="Qin B."/>
            <person name="Qu C."/>
            <person name="Retzel E.F."/>
            <person name="Riddle C."/>
            <person name="Sallet E."/>
            <person name="Samain S."/>
            <person name="Samson N."/>
            <person name="Sanders I."/>
            <person name="Saurat O."/>
            <person name="Scarpelli C."/>
            <person name="Schiex T."/>
            <person name="Segurens B."/>
            <person name="Severin A.J."/>
            <person name="Sherrier D.J."/>
            <person name="Shi R."/>
            <person name="Sims S."/>
            <person name="Singer S.R."/>
            <person name="Sinharoy S."/>
            <person name="Sterck L."/>
            <person name="Viollet A."/>
            <person name="Wang B.B."/>
            <person name="Wang K."/>
            <person name="Wang M."/>
            <person name="Wang X."/>
            <person name="Warfsmann J."/>
            <person name="Weissenbach J."/>
            <person name="White D.D."/>
            <person name="White J.D."/>
            <person name="Wiley G.B."/>
            <person name="Wincker P."/>
            <person name="Xing Y."/>
            <person name="Yang L."/>
            <person name="Yao Z."/>
            <person name="Ying F."/>
            <person name="Zhai J."/>
            <person name="Zhou L."/>
            <person name="Zuber A."/>
            <person name="Denarie J."/>
            <person name="Dixon R.A."/>
            <person name="May G.D."/>
            <person name="Schwartz D.C."/>
            <person name="Rogers J."/>
            <person name="Quetier F."/>
            <person name="Town C.D."/>
            <person name="Roe B.A."/>
        </authorList>
    </citation>
    <scope>NUCLEOTIDE SEQUENCE [LARGE SCALE GENOMIC DNA]</scope>
    <source>
        <strain evidence="1">A17</strain>
        <strain evidence="2 3">cv. Jemalong A17</strain>
    </source>
</reference>
<protein>
    <submittedName>
        <fullName evidence="1 2">Uncharacterized protein</fullName>
    </submittedName>
</protein>
<keyword evidence="3" id="KW-1185">Reference proteome</keyword>
<reference evidence="2" key="3">
    <citation type="submission" date="2015-04" db="UniProtKB">
        <authorList>
            <consortium name="EnsemblPlants"/>
        </authorList>
    </citation>
    <scope>IDENTIFICATION</scope>
    <source>
        <strain evidence="2">cv. Jemalong A17</strain>
    </source>
</reference>
<gene>
    <name evidence="1" type="ordered locus">MTR_8g011625</name>
</gene>
<accession>A0A072TKQ6</accession>
<evidence type="ECO:0000313" key="3">
    <source>
        <dbReference type="Proteomes" id="UP000002051"/>
    </source>
</evidence>
<dbReference type="HOGENOM" id="CLU_2743886_0_0_1"/>
<proteinExistence type="predicted"/>
<reference evidence="1 3" key="2">
    <citation type="journal article" date="2014" name="BMC Genomics">
        <title>An improved genome release (version Mt4.0) for the model legume Medicago truncatula.</title>
        <authorList>
            <person name="Tang H."/>
            <person name="Krishnakumar V."/>
            <person name="Bidwell S."/>
            <person name="Rosen B."/>
            <person name="Chan A."/>
            <person name="Zhou S."/>
            <person name="Gentzbittel L."/>
            <person name="Childs K.L."/>
            <person name="Yandell M."/>
            <person name="Gundlach H."/>
            <person name="Mayer K.F."/>
            <person name="Schwartz D.C."/>
            <person name="Town C.D."/>
        </authorList>
    </citation>
    <scope>GENOME REANNOTATION</scope>
    <source>
        <strain evidence="1">A17</strain>
        <strain evidence="2 3">cv. Jemalong A17</strain>
    </source>
</reference>
<organism evidence="1 3">
    <name type="scientific">Medicago truncatula</name>
    <name type="common">Barrel medic</name>
    <name type="synonym">Medicago tribuloides</name>
    <dbReference type="NCBI Taxonomy" id="3880"/>
    <lineage>
        <taxon>Eukaryota</taxon>
        <taxon>Viridiplantae</taxon>
        <taxon>Streptophyta</taxon>
        <taxon>Embryophyta</taxon>
        <taxon>Tracheophyta</taxon>
        <taxon>Spermatophyta</taxon>
        <taxon>Magnoliopsida</taxon>
        <taxon>eudicotyledons</taxon>
        <taxon>Gunneridae</taxon>
        <taxon>Pentapetalae</taxon>
        <taxon>rosids</taxon>
        <taxon>fabids</taxon>
        <taxon>Fabales</taxon>
        <taxon>Fabaceae</taxon>
        <taxon>Papilionoideae</taxon>
        <taxon>50 kb inversion clade</taxon>
        <taxon>NPAAA clade</taxon>
        <taxon>Hologalegina</taxon>
        <taxon>IRL clade</taxon>
        <taxon>Trifolieae</taxon>
        <taxon>Medicago</taxon>
    </lineage>
</organism>
<dbReference type="Proteomes" id="UP000002051">
    <property type="component" value="Chromosome 8"/>
</dbReference>
<evidence type="ECO:0000313" key="1">
    <source>
        <dbReference type="EMBL" id="KEH18104.1"/>
    </source>
</evidence>
<name>A0A072TKQ6_MEDTR</name>
<evidence type="ECO:0000313" key="2">
    <source>
        <dbReference type="EnsemblPlants" id="KEH18104"/>
    </source>
</evidence>
<dbReference type="EnsemblPlants" id="KEH18104">
    <property type="protein sequence ID" value="KEH18104"/>
    <property type="gene ID" value="MTR_8g011625"/>
</dbReference>
<sequence>MCIGSIVVHLKGPVDACLLDEGNRNAFDPFGWVRVNWNGEFYMLLAGMKMVLCLKLSEGVVMVTYLNTVLK</sequence>